<keyword evidence="4" id="KW-1185">Reference proteome</keyword>
<feature type="signal peptide" evidence="1">
    <location>
        <begin position="1"/>
        <end position="23"/>
    </location>
</feature>
<reference evidence="4" key="1">
    <citation type="submission" date="2016-10" db="EMBL/GenBank/DDBJ databases">
        <authorList>
            <person name="Varghese N."/>
            <person name="Submissions S."/>
        </authorList>
    </citation>
    <scope>NUCLEOTIDE SEQUENCE [LARGE SCALE GENOMIC DNA]</scope>
    <source>
        <strain evidence="4">DSM 2179</strain>
    </source>
</reference>
<accession>A0A1H6ZGM7</accession>
<sequence>MQKIIVMLSICLLFCLKAGDVYAAEPAEVWQYEKNIEQVAEPLTEQMMKSINDENYDSFQSNLSAKMKEVFPESSFKKMVGDLKDKVGIYKTKEVMNIELSTEYMVINYKGMFSQMTDPILIRVVLINENGKTCIGGLWFNPMKLAGHTDPNPFK</sequence>
<evidence type="ECO:0000256" key="1">
    <source>
        <dbReference type="SAM" id="SignalP"/>
    </source>
</evidence>
<keyword evidence="1" id="KW-0732">Signal</keyword>
<feature type="chain" id="PRO_5011714496" description="DUF3887 domain-containing protein" evidence="1">
    <location>
        <begin position="24"/>
        <end position="155"/>
    </location>
</feature>
<name>A0A1H6ZGM7_9FIRM</name>
<dbReference type="EMBL" id="FNZK01000009">
    <property type="protein sequence ID" value="SEJ50657.1"/>
    <property type="molecule type" value="Genomic_DNA"/>
</dbReference>
<dbReference type="Pfam" id="PF13026">
    <property type="entry name" value="DUF3887"/>
    <property type="match status" value="1"/>
</dbReference>
<proteinExistence type="predicted"/>
<dbReference type="Proteomes" id="UP000199662">
    <property type="component" value="Unassembled WGS sequence"/>
</dbReference>
<dbReference type="InterPro" id="IPR024981">
    <property type="entry name" value="DUF3887"/>
</dbReference>
<evidence type="ECO:0000313" key="4">
    <source>
        <dbReference type="Proteomes" id="UP000199662"/>
    </source>
</evidence>
<feature type="domain" description="DUF3887" evidence="2">
    <location>
        <begin position="45"/>
        <end position="117"/>
    </location>
</feature>
<organism evidence="3 4">
    <name type="scientific">Propionispira arboris</name>
    <dbReference type="NCBI Taxonomy" id="84035"/>
    <lineage>
        <taxon>Bacteria</taxon>
        <taxon>Bacillati</taxon>
        <taxon>Bacillota</taxon>
        <taxon>Negativicutes</taxon>
        <taxon>Selenomonadales</taxon>
        <taxon>Selenomonadaceae</taxon>
        <taxon>Propionispira</taxon>
    </lineage>
</organism>
<protein>
    <recommendedName>
        <fullName evidence="2">DUF3887 domain-containing protein</fullName>
    </recommendedName>
</protein>
<dbReference type="Gene3D" id="3.10.450.590">
    <property type="match status" value="1"/>
</dbReference>
<dbReference type="AlphaFoldDB" id="A0A1H6ZGM7"/>
<evidence type="ECO:0000259" key="2">
    <source>
        <dbReference type="Pfam" id="PF13026"/>
    </source>
</evidence>
<dbReference type="RefSeq" id="WP_091831388.1">
    <property type="nucleotide sequence ID" value="NZ_FNZK01000009.1"/>
</dbReference>
<gene>
    <name evidence="3" type="ORF">SAMN05660742_10935</name>
</gene>
<evidence type="ECO:0000313" key="3">
    <source>
        <dbReference type="EMBL" id="SEJ50657.1"/>
    </source>
</evidence>